<evidence type="ECO:0000313" key="5">
    <source>
        <dbReference type="Proteomes" id="UP000287233"/>
    </source>
</evidence>
<proteinExistence type="predicted"/>
<keyword evidence="1" id="KW-0560">Oxidoreductase</keyword>
<reference evidence="5" key="1">
    <citation type="submission" date="2018-12" db="EMBL/GenBank/DDBJ databases">
        <title>Complete genome sequence of an uncultured bacterium of the candidate phylum Bipolaricaulota.</title>
        <authorList>
            <person name="Kadnikov V.V."/>
            <person name="Mardanov A.V."/>
            <person name="Beletsky A.V."/>
            <person name="Frank Y.A."/>
            <person name="Karnachuk O.V."/>
            <person name="Ravin N.V."/>
        </authorList>
    </citation>
    <scope>NUCLEOTIDE SEQUENCE [LARGE SCALE GENOMIC DNA]</scope>
</reference>
<accession>A0A410FUH2</accession>
<dbReference type="PANTHER" id="PTHR11133">
    <property type="entry name" value="SACCHAROPINE DEHYDROGENASE"/>
    <property type="match status" value="1"/>
</dbReference>
<dbReference type="GO" id="GO:0016491">
    <property type="term" value="F:oxidoreductase activity"/>
    <property type="evidence" value="ECO:0007669"/>
    <property type="project" value="UniProtKB-KW"/>
</dbReference>
<dbReference type="InterPro" id="IPR051168">
    <property type="entry name" value="AASS"/>
</dbReference>
<organism evidence="4 5">
    <name type="scientific">Bipolaricaulis sibiricus</name>
    <dbReference type="NCBI Taxonomy" id="2501609"/>
    <lineage>
        <taxon>Bacteria</taxon>
        <taxon>Candidatus Bipolaricaulota</taxon>
        <taxon>Candidatus Bipolaricaulia</taxon>
        <taxon>Candidatus Bipolaricaulales</taxon>
        <taxon>Candidatus Bipolaricaulaceae</taxon>
        <taxon>Candidatus Bipolaricaulis</taxon>
    </lineage>
</organism>
<sequence>MKIVVVGGTGKIGAAVAWDLVREEVVEAIGLVGRDTRRLHAVQRWLGSSKVHLHSADVARDDVGAILEQYDVAVIALPDRRTSYRIAEEGIRRGTHLVDMLEEYHRRPDAHETEGLELPSQLTPAEYGEWLHEEACRNEVTFLDGMGFAPGLSNVTVGEGMRKLDRAERAVARVGGIPERSAAARHPLRYMVTWAFDHVLREYVIRVPVIRDGRVVEVDALSEREAFRFRQFGVDEELECAITPGMPSFIYTRPTLQAFAEKTIRWPGHYAAIDTLRDCGLLDLEPVLVDGRPVVPRALLAALLAPRLLPRDGDGDVCVMWNTVEGERGGRGVRYDYYLWDEADRVNGISSMARVTGFTAAIGARLVGERKIATPGIVAPEDAFNGDLYPQLISALADRQILVREVES</sequence>
<dbReference type="Gene3D" id="3.30.360.10">
    <property type="entry name" value="Dihydrodipicolinate Reductase, domain 2"/>
    <property type="match status" value="1"/>
</dbReference>
<gene>
    <name evidence="4" type="ORF">BIP78_0878</name>
</gene>
<dbReference type="SUPFAM" id="SSF55347">
    <property type="entry name" value="Glyceraldehyde-3-phosphate dehydrogenase-like, C-terminal domain"/>
    <property type="match status" value="1"/>
</dbReference>
<evidence type="ECO:0000256" key="1">
    <source>
        <dbReference type="ARBA" id="ARBA00023002"/>
    </source>
</evidence>
<feature type="domain" description="Saccharopine dehydrogenase-like C-terminal" evidence="3">
    <location>
        <begin position="147"/>
        <end position="399"/>
    </location>
</feature>
<dbReference type="Proteomes" id="UP000287233">
    <property type="component" value="Chromosome"/>
</dbReference>
<evidence type="ECO:0008006" key="6">
    <source>
        <dbReference type="Google" id="ProtNLM"/>
    </source>
</evidence>
<protein>
    <recommendedName>
        <fullName evidence="6">Saccharopine dehydrogenase</fullName>
    </recommendedName>
</protein>
<dbReference type="InterPro" id="IPR036291">
    <property type="entry name" value="NAD(P)-bd_dom_sf"/>
</dbReference>
<name>A0A410FUH2_BIPS1</name>
<dbReference type="Pfam" id="PF16653">
    <property type="entry name" value="Sacchrp_dh_C"/>
    <property type="match status" value="1"/>
</dbReference>
<dbReference type="Pfam" id="PF03435">
    <property type="entry name" value="Sacchrp_dh_NADP"/>
    <property type="match status" value="1"/>
</dbReference>
<evidence type="ECO:0000313" key="4">
    <source>
        <dbReference type="EMBL" id="QAA76644.1"/>
    </source>
</evidence>
<dbReference type="KEGG" id="bih:BIP78_0878"/>
<dbReference type="PANTHER" id="PTHR11133:SF22">
    <property type="entry name" value="ALPHA-AMINOADIPIC SEMIALDEHYDE SYNTHASE, MITOCHONDRIAL"/>
    <property type="match status" value="1"/>
</dbReference>
<evidence type="ECO:0000259" key="2">
    <source>
        <dbReference type="Pfam" id="PF03435"/>
    </source>
</evidence>
<feature type="domain" description="Saccharopine dehydrogenase NADP binding" evidence="2">
    <location>
        <begin position="3"/>
        <end position="107"/>
    </location>
</feature>
<dbReference type="AlphaFoldDB" id="A0A410FUH2"/>
<dbReference type="InterPro" id="IPR032095">
    <property type="entry name" value="Sacchrp_dh-like_C"/>
</dbReference>
<dbReference type="InterPro" id="IPR005097">
    <property type="entry name" value="Sacchrp_dh_NADP-bd"/>
</dbReference>
<dbReference type="EMBL" id="CP034928">
    <property type="protein sequence ID" value="QAA76644.1"/>
    <property type="molecule type" value="Genomic_DNA"/>
</dbReference>
<dbReference type="SUPFAM" id="SSF51735">
    <property type="entry name" value="NAD(P)-binding Rossmann-fold domains"/>
    <property type="match status" value="1"/>
</dbReference>
<evidence type="ECO:0000259" key="3">
    <source>
        <dbReference type="Pfam" id="PF16653"/>
    </source>
</evidence>
<dbReference type="Gene3D" id="3.40.50.720">
    <property type="entry name" value="NAD(P)-binding Rossmann-like Domain"/>
    <property type="match status" value="1"/>
</dbReference>